<keyword evidence="2" id="KW-0201">Cytochrome c-type biogenesis</keyword>
<keyword evidence="3" id="KW-0812">Transmembrane</keyword>
<dbReference type="InterPro" id="IPR017937">
    <property type="entry name" value="Thioredoxin_CS"/>
</dbReference>
<dbReference type="KEGG" id="pnp:IJ22_01970"/>
<keyword evidence="5" id="KW-0676">Redox-active center</keyword>
<dbReference type="PANTHER" id="PTHR42852:SF6">
    <property type="entry name" value="THIOL:DISULFIDE INTERCHANGE PROTEIN DSBE"/>
    <property type="match status" value="1"/>
</dbReference>
<keyword evidence="7" id="KW-1185">Reference proteome</keyword>
<gene>
    <name evidence="6" type="ORF">IJ22_01970</name>
</gene>
<dbReference type="STRING" id="162209.IJ22_01970"/>
<dbReference type="Pfam" id="PF00578">
    <property type="entry name" value="AhpC-TSA"/>
    <property type="match status" value="1"/>
</dbReference>
<evidence type="ECO:0000256" key="5">
    <source>
        <dbReference type="ARBA" id="ARBA00023284"/>
    </source>
</evidence>
<dbReference type="RefSeq" id="WP_062406563.1">
    <property type="nucleotide sequence ID" value="NZ_BJCS01000008.1"/>
</dbReference>
<dbReference type="InterPro" id="IPR036249">
    <property type="entry name" value="Thioredoxin-like_sf"/>
</dbReference>
<dbReference type="PROSITE" id="PS00194">
    <property type="entry name" value="THIOREDOXIN_1"/>
    <property type="match status" value="1"/>
</dbReference>
<evidence type="ECO:0000313" key="6">
    <source>
        <dbReference type="EMBL" id="ALS20589.1"/>
    </source>
</evidence>
<dbReference type="EMBL" id="CP013652">
    <property type="protein sequence ID" value="ALS20589.1"/>
    <property type="molecule type" value="Genomic_DNA"/>
</dbReference>
<dbReference type="GO" id="GO:0017004">
    <property type="term" value="P:cytochrome complex assembly"/>
    <property type="evidence" value="ECO:0007669"/>
    <property type="project" value="UniProtKB-KW"/>
</dbReference>
<dbReference type="PROSITE" id="PS51352">
    <property type="entry name" value="THIOREDOXIN_2"/>
    <property type="match status" value="1"/>
</dbReference>
<keyword evidence="3" id="KW-0735">Signal-anchor</keyword>
<dbReference type="InterPro" id="IPR000866">
    <property type="entry name" value="AhpC/TSA"/>
</dbReference>
<dbReference type="CDD" id="cd02966">
    <property type="entry name" value="TlpA_like_family"/>
    <property type="match status" value="1"/>
</dbReference>
<evidence type="ECO:0000256" key="3">
    <source>
        <dbReference type="ARBA" id="ARBA00022968"/>
    </source>
</evidence>
<reference evidence="6 7" key="2">
    <citation type="journal article" date="2016" name="Genome Announc.">
        <title>Complete Genome Sequences of Two Interactive Moderate Thermophiles, Paenibacillus napthalenovorans 32O-Y and Paenibacillus sp. 32O-W.</title>
        <authorList>
            <person name="Butler R.R.III."/>
            <person name="Wang J."/>
            <person name="Stark B.C."/>
            <person name="Pombert J.F."/>
        </authorList>
    </citation>
    <scope>NUCLEOTIDE SEQUENCE [LARGE SCALE GENOMIC DNA]</scope>
    <source>
        <strain evidence="6 7">32O-Y</strain>
    </source>
</reference>
<dbReference type="GO" id="GO:0016209">
    <property type="term" value="F:antioxidant activity"/>
    <property type="evidence" value="ECO:0007669"/>
    <property type="project" value="InterPro"/>
</dbReference>
<proteinExistence type="predicted"/>
<dbReference type="InterPro" id="IPR050553">
    <property type="entry name" value="Thioredoxin_ResA/DsbE_sf"/>
</dbReference>
<name>A0A0U2VZP1_9BACL</name>
<dbReference type="Gene3D" id="3.40.30.10">
    <property type="entry name" value="Glutaredoxin"/>
    <property type="match status" value="1"/>
</dbReference>
<comment type="subcellular location">
    <subcellularLocation>
        <location evidence="1">Cell envelope</location>
    </subcellularLocation>
</comment>
<evidence type="ECO:0000313" key="7">
    <source>
        <dbReference type="Proteomes" id="UP000061660"/>
    </source>
</evidence>
<keyword evidence="4" id="KW-1015">Disulfide bond</keyword>
<evidence type="ECO:0000256" key="1">
    <source>
        <dbReference type="ARBA" id="ARBA00004196"/>
    </source>
</evidence>
<reference evidence="7" key="1">
    <citation type="submission" date="2015-12" db="EMBL/GenBank/DDBJ databases">
        <title>Complete genome sequences of two moderately thermophilic Paenibacillus species.</title>
        <authorList>
            <person name="Butler R.III."/>
            <person name="Wang J."/>
            <person name="Stark B.C."/>
            <person name="Pombert J.-F."/>
        </authorList>
    </citation>
    <scope>NUCLEOTIDE SEQUENCE [LARGE SCALE GENOMIC DNA]</scope>
    <source>
        <strain evidence="7">32O-Y</strain>
    </source>
</reference>
<dbReference type="PANTHER" id="PTHR42852">
    <property type="entry name" value="THIOL:DISULFIDE INTERCHANGE PROTEIN DSBE"/>
    <property type="match status" value="1"/>
</dbReference>
<dbReference type="PATRIC" id="fig|162209.4.peg.201"/>
<dbReference type="AlphaFoldDB" id="A0A0U2VZP1"/>
<dbReference type="GO" id="GO:0030313">
    <property type="term" value="C:cell envelope"/>
    <property type="evidence" value="ECO:0007669"/>
    <property type="project" value="UniProtKB-SubCell"/>
</dbReference>
<sequence>MITAWRKWVSFSVIVLIVLALVYALLQNRSESSSSLRIGKMAPDFTATTLDGSAVSLSDYRGKGVLLNFWGSWCEPCVSEMPRMNTAYLSGLSGVEVIAVNVGESRGSAAEFVSKHGLKFPILLDPGGEAAGRYGVVGLPATFLIDGEGRLKKIIPGELPQFEGIMALMKEVQS</sequence>
<dbReference type="InterPro" id="IPR013766">
    <property type="entry name" value="Thioredoxin_domain"/>
</dbReference>
<accession>A0A0U2VZP1</accession>
<protein>
    <submittedName>
        <fullName evidence="6">Thiol-disulfide oxidoreductase</fullName>
    </submittedName>
</protein>
<dbReference type="SUPFAM" id="SSF52833">
    <property type="entry name" value="Thioredoxin-like"/>
    <property type="match status" value="1"/>
</dbReference>
<organism evidence="6 7">
    <name type="scientific">Paenibacillus naphthalenovorans</name>
    <dbReference type="NCBI Taxonomy" id="162209"/>
    <lineage>
        <taxon>Bacteria</taxon>
        <taxon>Bacillati</taxon>
        <taxon>Bacillota</taxon>
        <taxon>Bacilli</taxon>
        <taxon>Bacillales</taxon>
        <taxon>Paenibacillaceae</taxon>
        <taxon>Paenibacillus</taxon>
    </lineage>
</organism>
<evidence type="ECO:0000256" key="4">
    <source>
        <dbReference type="ARBA" id="ARBA00023157"/>
    </source>
</evidence>
<evidence type="ECO:0000256" key="2">
    <source>
        <dbReference type="ARBA" id="ARBA00022748"/>
    </source>
</evidence>
<dbReference type="GO" id="GO:0016491">
    <property type="term" value="F:oxidoreductase activity"/>
    <property type="evidence" value="ECO:0007669"/>
    <property type="project" value="InterPro"/>
</dbReference>
<dbReference type="OrthoDB" id="25753at2"/>
<dbReference type="Proteomes" id="UP000061660">
    <property type="component" value="Chromosome"/>
</dbReference>